<feature type="signal peptide" evidence="2">
    <location>
        <begin position="1"/>
        <end position="20"/>
    </location>
</feature>
<dbReference type="RefSeq" id="WP_044247981.1">
    <property type="nucleotide sequence ID" value="NZ_ASRX01000065.1"/>
</dbReference>
<evidence type="ECO:0000256" key="2">
    <source>
        <dbReference type="SAM" id="SignalP"/>
    </source>
</evidence>
<evidence type="ECO:0008006" key="5">
    <source>
        <dbReference type="Google" id="ProtNLM"/>
    </source>
</evidence>
<sequence length="674" mass="68929">MRTLLSLSFLVPLVAGCGSAPPAGDTPTTPTTVAPPAAVATAAPLDLSPVPPPADLVAQARWSNPQSTLSTLAGCAGVPPQLTETGARIAVEAILDELLPADMDPKALAAVVALDAPVFGVVALDPASKRGRPIGVVSLGLTSLEAARGAAENLGTLTEIAPGLSRIGGKERTRRTCGIAAAAGSAPARLVCGDRDADLVELSPYVTRTLPGTPAEGRDLRGELRLVPITDKFGAMARQQLRGVPILIQSQATIGEPLFDKTIMEAGNALTTEVGALIADADKITLEVGADPTSCLTVSGAIALRGSSSWLGGTIADQARVLAPPPPFFWRLPKDSETATFAHSADGSRAAPLLKTLGDLLEGYLAKENAVSAADRKALADLLRNLPVSKDASSVSASGGSPPPAAAKAGQDATQKMFEDLINTSVGWNLIGVTEKPEVLGGYFKRIVTAYGRPSIQAALKKLMKDDAKFLPTVKTVAAPKELGKGGVAIDLTFKDLPAPNPNPLDGAGPAKTKSKPLRFEVHLYIMGDGDTSWMAIGADKADLLRRLAAVKNGAPADGTLTSRAGLETIKNAKANMGGFLTIAPITRSVGSTASTVLGAMGMGGTGGPPAVQQALGVLNNLPHKGAGPIFFSTQNQGGAAPQAQFTINVTKPALEDVGALLVSGLKLAQSFKP</sequence>
<accession>A0A017T0S8</accession>
<proteinExistence type="predicted"/>
<feature type="region of interest" description="Disordered" evidence="1">
    <location>
        <begin position="393"/>
        <end position="412"/>
    </location>
</feature>
<name>A0A017T0S8_9BACT</name>
<dbReference type="OrthoDB" id="5500508at2"/>
<comment type="caution">
    <text evidence="3">The sequence shown here is derived from an EMBL/GenBank/DDBJ whole genome shotgun (WGS) entry which is preliminary data.</text>
</comment>
<dbReference type="Proteomes" id="UP000019678">
    <property type="component" value="Unassembled WGS sequence"/>
</dbReference>
<dbReference type="AlphaFoldDB" id="A0A017T0S8"/>
<dbReference type="EMBL" id="ASRX01000065">
    <property type="protein sequence ID" value="EYF02151.1"/>
    <property type="molecule type" value="Genomic_DNA"/>
</dbReference>
<keyword evidence="2" id="KW-0732">Signal</keyword>
<dbReference type="PROSITE" id="PS51257">
    <property type="entry name" value="PROKAR_LIPOPROTEIN"/>
    <property type="match status" value="1"/>
</dbReference>
<evidence type="ECO:0000313" key="4">
    <source>
        <dbReference type="Proteomes" id="UP000019678"/>
    </source>
</evidence>
<feature type="chain" id="PRO_5001496837" description="DUF3352 domain-containing protein" evidence="2">
    <location>
        <begin position="21"/>
        <end position="674"/>
    </location>
</feature>
<evidence type="ECO:0000313" key="3">
    <source>
        <dbReference type="EMBL" id="EYF02151.1"/>
    </source>
</evidence>
<reference evidence="3 4" key="1">
    <citation type="submission" date="2013-05" db="EMBL/GenBank/DDBJ databases">
        <title>Genome assembly of Chondromyces apiculatus DSM 436.</title>
        <authorList>
            <person name="Sharma G."/>
            <person name="Khatri I."/>
            <person name="Kaur C."/>
            <person name="Mayilraj S."/>
            <person name="Subramanian S."/>
        </authorList>
    </citation>
    <scope>NUCLEOTIDE SEQUENCE [LARGE SCALE GENOMIC DNA]</scope>
    <source>
        <strain evidence="3 4">DSM 436</strain>
    </source>
</reference>
<gene>
    <name evidence="3" type="ORF">CAP_7362</name>
</gene>
<evidence type="ECO:0000256" key="1">
    <source>
        <dbReference type="SAM" id="MobiDB-lite"/>
    </source>
</evidence>
<protein>
    <recommendedName>
        <fullName evidence="5">DUF3352 domain-containing protein</fullName>
    </recommendedName>
</protein>
<organism evidence="3 4">
    <name type="scientific">Chondromyces apiculatus DSM 436</name>
    <dbReference type="NCBI Taxonomy" id="1192034"/>
    <lineage>
        <taxon>Bacteria</taxon>
        <taxon>Pseudomonadati</taxon>
        <taxon>Myxococcota</taxon>
        <taxon>Polyangia</taxon>
        <taxon>Polyangiales</taxon>
        <taxon>Polyangiaceae</taxon>
        <taxon>Chondromyces</taxon>
    </lineage>
</organism>
<dbReference type="STRING" id="1192034.CAP_7362"/>
<keyword evidence="4" id="KW-1185">Reference proteome</keyword>